<evidence type="ECO:0000256" key="3">
    <source>
        <dbReference type="ARBA" id="ARBA00023027"/>
    </source>
</evidence>
<keyword evidence="3 7" id="KW-0520">NAD</keyword>
<name>A0AAE0FQ40_9CHLO</name>
<proteinExistence type="inferred from homology"/>
<dbReference type="InterPro" id="IPR008927">
    <property type="entry name" value="6-PGluconate_DH-like_C_sf"/>
</dbReference>
<comment type="caution">
    <text evidence="11">The sequence shown here is derived from an EMBL/GenBank/DDBJ whole genome shotgun (WGS) entry which is preliminary data.</text>
</comment>
<evidence type="ECO:0000256" key="8">
    <source>
        <dbReference type="RuleBase" id="RU361243"/>
    </source>
</evidence>
<dbReference type="NCBIfam" id="NF000942">
    <property type="entry name" value="PRK00094.1-4"/>
    <property type="match status" value="1"/>
</dbReference>
<dbReference type="InterPro" id="IPR036291">
    <property type="entry name" value="NAD(P)-bd_dom_sf"/>
</dbReference>
<sequence>MQVHVQIRRLAHRQTAFNLSNPVDLRNLFPSSRDLAIRAFVDNEAASDGRPVEGADKNYGQTVVDGESGIVEDAASDKTVNVTGVLTDDERVSVQTAWDKLLRWSRISFGREQKREAALVESIHKVTVFGGGSFGTAMATVIARNKPEIAVVMLVRDEKLAASITAEHTNTRYFQEFDLPHNITATTNSAEALADSDFVIHAVPVQHSRAFLSQLRDQLPATMPLVSVSKGLEIGTGEMMSEVVVSSLQRPQPFACLSGPSFAVEMMQGNPTALVVASEDLDLPRLTQWLIASPDLRVNTSHDVVGVEIAGALKNVLAIAAGIVEGLDLGHNAMAALVSQGCSEIRWLGEKMGASPATLSGLSGVGDIMLTCFVNLSRNRTVGVRLGSGEKVEDVMSTTSQVAEGVATAGAVVSLARKYHVSMPVLTAVARILDGQSTPRDAVMEVMKLPQVPEV</sequence>
<evidence type="ECO:0000256" key="4">
    <source>
        <dbReference type="ARBA" id="ARBA00048683"/>
    </source>
</evidence>
<dbReference type="PANTHER" id="PTHR11728:SF1">
    <property type="entry name" value="GLYCEROL-3-PHOSPHATE DEHYDROGENASE [NAD(+)] 2, CHLOROPLASTIC"/>
    <property type="match status" value="1"/>
</dbReference>
<dbReference type="GO" id="GO:0005975">
    <property type="term" value="P:carbohydrate metabolic process"/>
    <property type="evidence" value="ECO:0007669"/>
    <property type="project" value="InterPro"/>
</dbReference>
<feature type="domain" description="Glycerol-3-phosphate dehydrogenase NAD-dependent N-terminal" evidence="9">
    <location>
        <begin position="125"/>
        <end position="281"/>
    </location>
</feature>
<dbReference type="InterPro" id="IPR013328">
    <property type="entry name" value="6PGD_dom2"/>
</dbReference>
<evidence type="ECO:0000256" key="5">
    <source>
        <dbReference type="ARBA" id="ARBA00060503"/>
    </source>
</evidence>
<comment type="subcellular location">
    <subcellularLocation>
        <location evidence="5">Glycosome</location>
    </subcellularLocation>
</comment>
<evidence type="ECO:0000256" key="6">
    <source>
        <dbReference type="ARBA" id="ARBA00084116"/>
    </source>
</evidence>
<dbReference type="AlphaFoldDB" id="A0AAE0FQ40"/>
<dbReference type="Proteomes" id="UP001190700">
    <property type="component" value="Unassembled WGS sequence"/>
</dbReference>
<organism evidence="11 12">
    <name type="scientific">Cymbomonas tetramitiformis</name>
    <dbReference type="NCBI Taxonomy" id="36881"/>
    <lineage>
        <taxon>Eukaryota</taxon>
        <taxon>Viridiplantae</taxon>
        <taxon>Chlorophyta</taxon>
        <taxon>Pyramimonadophyceae</taxon>
        <taxon>Pyramimonadales</taxon>
        <taxon>Pyramimonadaceae</taxon>
        <taxon>Cymbomonas</taxon>
    </lineage>
</organism>
<dbReference type="SUPFAM" id="SSF51735">
    <property type="entry name" value="NAD(P)-binding Rossmann-fold domains"/>
    <property type="match status" value="1"/>
</dbReference>
<dbReference type="PRINTS" id="PR00077">
    <property type="entry name" value="GPDHDRGNASE"/>
</dbReference>
<protein>
    <recommendedName>
        <fullName evidence="8">Glycerol-3-phosphate dehydrogenase [NAD(+)]</fullName>
        <ecNumber evidence="8">1.1.1.8</ecNumber>
    </recommendedName>
</protein>
<accession>A0AAE0FQ40</accession>
<dbReference type="GO" id="GO:0005829">
    <property type="term" value="C:cytosol"/>
    <property type="evidence" value="ECO:0007669"/>
    <property type="project" value="TreeGrafter"/>
</dbReference>
<comment type="catalytic activity">
    <reaction evidence="4 8">
        <text>sn-glycerol 3-phosphate + NAD(+) = dihydroxyacetone phosphate + NADH + H(+)</text>
        <dbReference type="Rhea" id="RHEA:11092"/>
        <dbReference type="ChEBI" id="CHEBI:15378"/>
        <dbReference type="ChEBI" id="CHEBI:57540"/>
        <dbReference type="ChEBI" id="CHEBI:57597"/>
        <dbReference type="ChEBI" id="CHEBI:57642"/>
        <dbReference type="ChEBI" id="CHEBI:57945"/>
        <dbReference type="EC" id="1.1.1.8"/>
    </reaction>
</comment>
<dbReference type="InterPro" id="IPR006109">
    <property type="entry name" value="G3P_DH_NAD-dep_C"/>
</dbReference>
<gene>
    <name evidence="11" type="ORF">CYMTET_27414</name>
</gene>
<dbReference type="Pfam" id="PF01210">
    <property type="entry name" value="NAD_Gly3P_dh_N"/>
    <property type="match status" value="1"/>
</dbReference>
<keyword evidence="12" id="KW-1185">Reference proteome</keyword>
<keyword evidence="6" id="KW-0327">Glycosome</keyword>
<keyword evidence="2 7" id="KW-0560">Oxidoreductase</keyword>
<evidence type="ECO:0000313" key="12">
    <source>
        <dbReference type="Proteomes" id="UP001190700"/>
    </source>
</evidence>
<dbReference type="GO" id="GO:0046168">
    <property type="term" value="P:glycerol-3-phosphate catabolic process"/>
    <property type="evidence" value="ECO:0007669"/>
    <property type="project" value="UniProtKB-UniRule"/>
</dbReference>
<dbReference type="FunFam" id="1.10.1040.10:FF:000001">
    <property type="entry name" value="Glycerol-3-phosphate dehydrogenase [NAD(P)+]"/>
    <property type="match status" value="1"/>
</dbReference>
<feature type="domain" description="Glycerol-3-phosphate dehydrogenase NAD-dependent C-terminal" evidence="10">
    <location>
        <begin position="303"/>
        <end position="443"/>
    </location>
</feature>
<evidence type="ECO:0000256" key="2">
    <source>
        <dbReference type="ARBA" id="ARBA00023002"/>
    </source>
</evidence>
<evidence type="ECO:0000256" key="7">
    <source>
        <dbReference type="RuleBase" id="RU000437"/>
    </source>
</evidence>
<evidence type="ECO:0000259" key="10">
    <source>
        <dbReference type="Pfam" id="PF07479"/>
    </source>
</evidence>
<evidence type="ECO:0000313" key="11">
    <source>
        <dbReference type="EMBL" id="KAK3263800.1"/>
    </source>
</evidence>
<dbReference type="InterPro" id="IPR006168">
    <property type="entry name" value="G3P_DH_NAD-dep"/>
</dbReference>
<comment type="similarity">
    <text evidence="1 7">Belongs to the NAD-dependent glycerol-3-phosphate dehydrogenase family.</text>
</comment>
<dbReference type="GO" id="GO:0141152">
    <property type="term" value="F:glycerol-3-phosphate dehydrogenase (NAD+) activity"/>
    <property type="evidence" value="ECO:0007669"/>
    <property type="project" value="UniProtKB-UniRule"/>
</dbReference>
<dbReference type="HAMAP" id="MF_00394">
    <property type="entry name" value="NAD_Glyc3P_dehydrog"/>
    <property type="match status" value="1"/>
</dbReference>
<evidence type="ECO:0000259" key="9">
    <source>
        <dbReference type="Pfam" id="PF01210"/>
    </source>
</evidence>
<dbReference type="GO" id="GO:0020015">
    <property type="term" value="C:glycosome"/>
    <property type="evidence" value="ECO:0007669"/>
    <property type="project" value="UniProtKB-SubCell"/>
</dbReference>
<dbReference type="PANTHER" id="PTHR11728">
    <property type="entry name" value="GLYCEROL-3-PHOSPHATE DEHYDROGENASE"/>
    <property type="match status" value="1"/>
</dbReference>
<dbReference type="FunFam" id="3.40.50.720:FF:000019">
    <property type="entry name" value="Glycerol-3-phosphate dehydrogenase [NAD(P)+]"/>
    <property type="match status" value="1"/>
</dbReference>
<dbReference type="NCBIfam" id="NF000940">
    <property type="entry name" value="PRK00094.1-2"/>
    <property type="match status" value="1"/>
</dbReference>
<dbReference type="Gene3D" id="3.40.50.720">
    <property type="entry name" value="NAD(P)-binding Rossmann-like Domain"/>
    <property type="match status" value="1"/>
</dbReference>
<dbReference type="InterPro" id="IPR011128">
    <property type="entry name" value="G3P_DH_NAD-dep_N"/>
</dbReference>
<dbReference type="Pfam" id="PF07479">
    <property type="entry name" value="NAD_Gly3P_dh_C"/>
    <property type="match status" value="1"/>
</dbReference>
<dbReference type="Gene3D" id="1.10.1040.10">
    <property type="entry name" value="N-(1-d-carboxylethyl)-l-norvaline Dehydrogenase, domain 2"/>
    <property type="match status" value="1"/>
</dbReference>
<evidence type="ECO:0000256" key="1">
    <source>
        <dbReference type="ARBA" id="ARBA00011009"/>
    </source>
</evidence>
<reference evidence="11 12" key="1">
    <citation type="journal article" date="2015" name="Genome Biol. Evol.">
        <title>Comparative Genomics of a Bacterivorous Green Alga Reveals Evolutionary Causalities and Consequences of Phago-Mixotrophic Mode of Nutrition.</title>
        <authorList>
            <person name="Burns J.A."/>
            <person name="Paasch A."/>
            <person name="Narechania A."/>
            <person name="Kim E."/>
        </authorList>
    </citation>
    <scope>NUCLEOTIDE SEQUENCE [LARGE SCALE GENOMIC DNA]</scope>
    <source>
        <strain evidence="11 12">PLY_AMNH</strain>
    </source>
</reference>
<dbReference type="GO" id="GO:0051287">
    <property type="term" value="F:NAD binding"/>
    <property type="evidence" value="ECO:0007669"/>
    <property type="project" value="UniProtKB-UniRule"/>
</dbReference>
<dbReference type="SUPFAM" id="SSF48179">
    <property type="entry name" value="6-phosphogluconate dehydrogenase C-terminal domain-like"/>
    <property type="match status" value="1"/>
</dbReference>
<dbReference type="EMBL" id="LGRX02015031">
    <property type="protein sequence ID" value="KAK3263800.1"/>
    <property type="molecule type" value="Genomic_DNA"/>
</dbReference>
<dbReference type="EC" id="1.1.1.8" evidence="8"/>
<dbReference type="PROSITE" id="PS00957">
    <property type="entry name" value="NAD_G3PDH"/>
    <property type="match status" value="1"/>
</dbReference>